<protein>
    <submittedName>
        <fullName evidence="2">Uncharacterized protein</fullName>
    </submittedName>
</protein>
<organism evidence="2 3">
    <name type="scientific">Fusarium austroafricanum</name>
    <dbReference type="NCBI Taxonomy" id="2364996"/>
    <lineage>
        <taxon>Eukaryota</taxon>
        <taxon>Fungi</taxon>
        <taxon>Dikarya</taxon>
        <taxon>Ascomycota</taxon>
        <taxon>Pezizomycotina</taxon>
        <taxon>Sordariomycetes</taxon>
        <taxon>Hypocreomycetidae</taxon>
        <taxon>Hypocreales</taxon>
        <taxon>Nectriaceae</taxon>
        <taxon>Fusarium</taxon>
        <taxon>Fusarium concolor species complex</taxon>
    </lineage>
</organism>
<keyword evidence="3" id="KW-1185">Reference proteome</keyword>
<evidence type="ECO:0000313" key="3">
    <source>
        <dbReference type="Proteomes" id="UP000605986"/>
    </source>
</evidence>
<reference evidence="2" key="1">
    <citation type="submission" date="2020-01" db="EMBL/GenBank/DDBJ databases">
        <title>Identification and distribution of gene clusters putatively required for synthesis of sphingolipid metabolism inhibitors in phylogenetically diverse species of the filamentous fungus Fusarium.</title>
        <authorList>
            <person name="Kim H.-S."/>
            <person name="Busman M."/>
            <person name="Brown D.W."/>
            <person name="Divon H."/>
            <person name="Uhlig S."/>
            <person name="Proctor R.H."/>
        </authorList>
    </citation>
    <scope>NUCLEOTIDE SEQUENCE</scope>
    <source>
        <strain evidence="2">NRRL 53441</strain>
    </source>
</reference>
<proteinExistence type="predicted"/>
<gene>
    <name evidence="2" type="ORF">F53441_2853</name>
</gene>
<dbReference type="EMBL" id="JAADJG010000117">
    <property type="protein sequence ID" value="KAF4454775.1"/>
    <property type="molecule type" value="Genomic_DNA"/>
</dbReference>
<evidence type="ECO:0000256" key="1">
    <source>
        <dbReference type="SAM" id="MobiDB-lite"/>
    </source>
</evidence>
<dbReference type="Proteomes" id="UP000605986">
    <property type="component" value="Unassembled WGS sequence"/>
</dbReference>
<feature type="region of interest" description="Disordered" evidence="1">
    <location>
        <begin position="69"/>
        <end position="157"/>
    </location>
</feature>
<accession>A0A8H4KRA6</accession>
<sequence length="157" mass="17481">MYDHINLDNMMNPALARFLSLRQPARWFAFFCKCKCLQTVGQSFHLLSQNNSIAANSIKRGFRTHATLQYPQSVTMDPPRQETLVPKKTKSLAKARNSQAHQQERGPADDPVSAGNDDGPISAFCSERRRPYGLPRLYGAESGGWPSDGIGYRHGGT</sequence>
<evidence type="ECO:0000313" key="2">
    <source>
        <dbReference type="EMBL" id="KAF4454775.1"/>
    </source>
</evidence>
<dbReference type="AlphaFoldDB" id="A0A8H4KRA6"/>
<comment type="caution">
    <text evidence="2">The sequence shown here is derived from an EMBL/GenBank/DDBJ whole genome shotgun (WGS) entry which is preliminary data.</text>
</comment>
<name>A0A8H4KRA6_9HYPO</name>